<comment type="caution">
    <text evidence="3">The sequence shown here is derived from an EMBL/GenBank/DDBJ whole genome shotgun (WGS) entry which is preliminary data.</text>
</comment>
<keyword evidence="1" id="KW-0378">Hydrolase</keyword>
<evidence type="ECO:0000256" key="1">
    <source>
        <dbReference type="ARBA" id="ARBA00022801"/>
    </source>
</evidence>
<proteinExistence type="predicted"/>
<feature type="domain" description="MurNAc-LAA" evidence="2">
    <location>
        <begin position="263"/>
        <end position="373"/>
    </location>
</feature>
<dbReference type="Gene3D" id="3.40.630.40">
    <property type="entry name" value="Zn-dependent exopeptidases"/>
    <property type="match status" value="1"/>
</dbReference>
<dbReference type="EMBL" id="SLUI01000002">
    <property type="protein sequence ID" value="TCL39188.1"/>
    <property type="molecule type" value="Genomic_DNA"/>
</dbReference>
<dbReference type="Pfam" id="PF01520">
    <property type="entry name" value="Amidase_3"/>
    <property type="match status" value="1"/>
</dbReference>
<evidence type="ECO:0000313" key="3">
    <source>
        <dbReference type="EMBL" id="TCL39188.1"/>
    </source>
</evidence>
<dbReference type="PANTHER" id="PTHR30404">
    <property type="entry name" value="N-ACETYLMURAMOYL-L-ALANINE AMIDASE"/>
    <property type="match status" value="1"/>
</dbReference>
<keyword evidence="4" id="KW-1185">Reference proteome</keyword>
<dbReference type="CDD" id="cd02696">
    <property type="entry name" value="MurNAc-LAA"/>
    <property type="match status" value="1"/>
</dbReference>
<dbReference type="AlphaFoldDB" id="A0A4R1Q0W4"/>
<dbReference type="GO" id="GO:0008745">
    <property type="term" value="F:N-acetylmuramoyl-L-alanine amidase activity"/>
    <property type="evidence" value="ECO:0007669"/>
    <property type="project" value="InterPro"/>
</dbReference>
<dbReference type="InterPro" id="IPR002508">
    <property type="entry name" value="MurNAc-LAA_cat"/>
</dbReference>
<dbReference type="GO" id="GO:0030288">
    <property type="term" value="C:outer membrane-bounded periplasmic space"/>
    <property type="evidence" value="ECO:0007669"/>
    <property type="project" value="TreeGrafter"/>
</dbReference>
<name>A0A4R1Q0W4_9FIRM</name>
<dbReference type="SUPFAM" id="SSF53187">
    <property type="entry name" value="Zn-dependent exopeptidases"/>
    <property type="match status" value="1"/>
</dbReference>
<dbReference type="RefSeq" id="WP_132075329.1">
    <property type="nucleotide sequence ID" value="NZ_DALZLR010000001.1"/>
</dbReference>
<dbReference type="PANTHER" id="PTHR30404:SF0">
    <property type="entry name" value="N-ACETYLMURAMOYL-L-ALANINE AMIDASE AMIC"/>
    <property type="match status" value="1"/>
</dbReference>
<dbReference type="GO" id="GO:0009253">
    <property type="term" value="P:peptidoglycan catabolic process"/>
    <property type="evidence" value="ECO:0007669"/>
    <property type="project" value="InterPro"/>
</dbReference>
<dbReference type="Proteomes" id="UP000295063">
    <property type="component" value="Unassembled WGS sequence"/>
</dbReference>
<dbReference type="InterPro" id="IPR050695">
    <property type="entry name" value="N-acetylmuramoyl_amidase_3"/>
</dbReference>
<dbReference type="SMART" id="SM00646">
    <property type="entry name" value="Ami_3"/>
    <property type="match status" value="1"/>
</dbReference>
<reference evidence="3 4" key="1">
    <citation type="submission" date="2019-03" db="EMBL/GenBank/DDBJ databases">
        <title>Genomic Encyclopedia of Type Strains, Phase IV (KMG-IV): sequencing the most valuable type-strain genomes for metagenomic binning, comparative biology and taxonomic classification.</title>
        <authorList>
            <person name="Goeker M."/>
        </authorList>
    </citation>
    <scope>NUCLEOTIDE SEQUENCE [LARGE SCALE GENOMIC DNA]</scope>
    <source>
        <strain evidence="3 4">DSM 15969</strain>
    </source>
</reference>
<sequence length="386" mass="40875">MHRLVTTIISLAIFIFPLQLGIAASGEAAVGVPDAKPAVKAPNLKNNAAVSAKLDKNAKPQITALRWANHIDAVTGQSKLRLVLDVTGPVTVASSITGSPVPQLSVVVKGAGPGDIASAYDFDGRIAESLRVAAAGADTNLVLQLPLMLEDTDYKVFTLRNDPANNKPFRVVIDIGQKVPPIKFTFTAGLKDKVIVLDPGHGGSDPGAVGANKTMEKTITLAVAQRLKPLLEKAGAKVFLTRNDDRDVFGPNASAVDELSARTTVANNNKADIFVSIHINSFTNPIAGGIATYYYQKTPYDALLANSIQGAIAPASGLQNRGINAANFYVIKRSVMPAVLTELGFISNPDEEKLMNTADFQQKMAQSIYLGLDKFFTQAARLGGGQ</sequence>
<protein>
    <submittedName>
        <fullName evidence="3">N-acetylmuramoyl-L-alanine amidase</fullName>
    </submittedName>
</protein>
<organism evidence="3 4">
    <name type="scientific">Anaerospora hongkongensis</name>
    <dbReference type="NCBI Taxonomy" id="244830"/>
    <lineage>
        <taxon>Bacteria</taxon>
        <taxon>Bacillati</taxon>
        <taxon>Bacillota</taxon>
        <taxon>Negativicutes</taxon>
        <taxon>Selenomonadales</taxon>
        <taxon>Sporomusaceae</taxon>
        <taxon>Anaerospora</taxon>
    </lineage>
</organism>
<dbReference type="OrthoDB" id="9772024at2"/>
<evidence type="ECO:0000259" key="2">
    <source>
        <dbReference type="SMART" id="SM00646"/>
    </source>
</evidence>
<accession>A0A4R1Q0W4</accession>
<evidence type="ECO:0000313" key="4">
    <source>
        <dbReference type="Proteomes" id="UP000295063"/>
    </source>
</evidence>
<gene>
    <name evidence="3" type="ORF">EV210_10298</name>
</gene>